<proteinExistence type="inferred from homology"/>
<dbReference type="STRING" id="51511.ENSCSAVP00000015432"/>
<feature type="compositionally biased region" description="Low complexity" evidence="20">
    <location>
        <begin position="341"/>
        <end position="351"/>
    </location>
</feature>
<reference evidence="22" key="3">
    <citation type="submission" date="2025-09" db="UniProtKB">
        <authorList>
            <consortium name="Ensembl"/>
        </authorList>
    </citation>
    <scope>IDENTIFICATION</scope>
</reference>
<dbReference type="GeneTree" id="ENSGT00940000157258"/>
<feature type="compositionally biased region" description="Gly residues" evidence="20">
    <location>
        <begin position="328"/>
        <end position="340"/>
    </location>
</feature>
<feature type="compositionally biased region" description="Pro residues" evidence="20">
    <location>
        <begin position="464"/>
        <end position="481"/>
    </location>
</feature>
<dbReference type="Pfam" id="PF22675">
    <property type="entry name" value="KH-I_KHDC4-BBP"/>
    <property type="match status" value="1"/>
</dbReference>
<dbReference type="InterPro" id="IPR001878">
    <property type="entry name" value="Znf_CCHC"/>
</dbReference>
<dbReference type="FunFam" id="3.30.1370.10:FF:000016">
    <property type="entry name" value="Putative splicing factor 1"/>
    <property type="match status" value="1"/>
</dbReference>
<feature type="compositionally biased region" description="Polar residues" evidence="20">
    <location>
        <begin position="453"/>
        <end position="463"/>
    </location>
</feature>
<dbReference type="GO" id="GO:0048024">
    <property type="term" value="P:regulation of mRNA splicing, via spliceosome"/>
    <property type="evidence" value="ECO:0007669"/>
    <property type="project" value="TreeGrafter"/>
</dbReference>
<feature type="compositionally biased region" description="Low complexity" evidence="20">
    <location>
        <begin position="365"/>
        <end position="377"/>
    </location>
</feature>
<keyword evidence="8 17" id="KW-0863">Zinc-finger</keyword>
<dbReference type="Pfam" id="PF16275">
    <property type="entry name" value="SF1-HH"/>
    <property type="match status" value="1"/>
</dbReference>
<dbReference type="InterPro" id="IPR047086">
    <property type="entry name" value="SF1-HH_sf"/>
</dbReference>
<evidence type="ECO:0000256" key="17">
    <source>
        <dbReference type="PROSITE-ProRule" id="PRU00047"/>
    </source>
</evidence>
<dbReference type="GO" id="GO:0005654">
    <property type="term" value="C:nucleoplasm"/>
    <property type="evidence" value="ECO:0007669"/>
    <property type="project" value="UniProtKB-ARBA"/>
</dbReference>
<keyword evidence="15 19" id="KW-0539">Nucleus</keyword>
<evidence type="ECO:0000256" key="13">
    <source>
        <dbReference type="ARBA" id="ARBA00023163"/>
    </source>
</evidence>
<name>H2ZCW6_CIOSA</name>
<dbReference type="eggNOG" id="KOG0119">
    <property type="taxonomic scope" value="Eukaryota"/>
</dbReference>
<keyword evidence="5 19" id="KW-0507">mRNA processing</keyword>
<feature type="region of interest" description="Disordered" evidence="20">
    <location>
        <begin position="365"/>
        <end position="556"/>
    </location>
</feature>
<evidence type="ECO:0000259" key="21">
    <source>
        <dbReference type="PROSITE" id="PS50158"/>
    </source>
</evidence>
<keyword evidence="13" id="KW-0804">Transcription</keyword>
<evidence type="ECO:0000256" key="10">
    <source>
        <dbReference type="ARBA" id="ARBA00022884"/>
    </source>
</evidence>
<evidence type="ECO:0000256" key="5">
    <source>
        <dbReference type="ARBA" id="ARBA00022664"/>
    </source>
</evidence>
<sequence>PAGAPPASTDDRGRPRKKRSRWSSAAVKTEIPGMPTSVSANLTPQQQKAYIVQLQIEDVSRKLKLGDLGIPANPEDRSPSPEPIYNGEGKRMNTREYRTRKKLEEERHRLIIHMQDINPEFKPPMDYKPPQARVSERVMIPQDMNPNINFVGLLIGPRGNTLKKIEKDSNCKIMIRGKGSVKEGKIGRKDGQPLPGEDEPLHALVSSSTIECVKKAVTEINKIIKQGIEQPEEDNDLRKLQLMELAKLNGTLREDLMPKERAWLKPENQNITNTTVCTKCGGRGHLVQDCRADHPSNQLQQMDAGGNVDRAKMDSEYQSLMAELGEGPPSGDGNNGGSARGGFNNFQGGQNRFQSQRAPWMAPRPRFGGPGGPRQRFNNSNRGGYGNRPSMMNQGGPPPWMQSGPYGGQGAPNQWAPPGGMNQSYGGGDVPPWMQQPDGSGSMMGPPMGFSADGSNSGGNYFNQPPPPPPGNAPQPPPPPSSGANSNAPPWQQWGGDQGDQSKNQSSSGNQGGDCKYILVHIGGAPPMPSGPGPVPPPPPGGQSSGQDGMGGMDYSMGMNMGMMNYGMPPAPPPPPPQ</sequence>
<dbReference type="GO" id="GO:0003729">
    <property type="term" value="F:mRNA binding"/>
    <property type="evidence" value="ECO:0007669"/>
    <property type="project" value="TreeGrafter"/>
</dbReference>
<dbReference type="InterPro" id="IPR045071">
    <property type="entry name" value="BBP-like"/>
</dbReference>
<dbReference type="SUPFAM" id="SSF54791">
    <property type="entry name" value="Eukaryotic type KH-domain (KH-domain type I)"/>
    <property type="match status" value="1"/>
</dbReference>
<evidence type="ECO:0000256" key="3">
    <source>
        <dbReference type="ARBA" id="ARBA00022491"/>
    </source>
</evidence>
<evidence type="ECO:0000256" key="8">
    <source>
        <dbReference type="ARBA" id="ARBA00022771"/>
    </source>
</evidence>
<reference evidence="22" key="2">
    <citation type="submission" date="2025-08" db="UniProtKB">
        <authorList>
            <consortium name="Ensembl"/>
        </authorList>
    </citation>
    <scope>IDENTIFICATION</scope>
</reference>
<evidence type="ECO:0000256" key="6">
    <source>
        <dbReference type="ARBA" id="ARBA00022723"/>
    </source>
</evidence>
<keyword evidence="23" id="KW-1185">Reference proteome</keyword>
<dbReference type="GO" id="GO:0045131">
    <property type="term" value="F:pre-mRNA branch point binding"/>
    <property type="evidence" value="ECO:0007669"/>
    <property type="project" value="UniProtKB-UniRule"/>
</dbReference>
<keyword evidence="3" id="KW-0678">Repressor</keyword>
<dbReference type="CDD" id="cd22382">
    <property type="entry name" value="KH-I_SF1"/>
    <property type="match status" value="1"/>
</dbReference>
<feature type="compositionally biased region" description="Low complexity" evidence="20">
    <location>
        <begin position="482"/>
        <end position="509"/>
    </location>
</feature>
<comment type="function">
    <text evidence="16">Necessary for the ATP-dependent first step of spliceosome assembly. Binds to the intron branch point sequence (BPS) 5'-UACUAAC-3' of the pre-mRNA. May act as transcription repressor.</text>
</comment>
<evidence type="ECO:0000256" key="4">
    <source>
        <dbReference type="ARBA" id="ARBA00022553"/>
    </source>
</evidence>
<dbReference type="InterPro" id="IPR036612">
    <property type="entry name" value="KH_dom_type_1_sf"/>
</dbReference>
<evidence type="ECO:0000256" key="18">
    <source>
        <dbReference type="PROSITE-ProRule" id="PRU00117"/>
    </source>
</evidence>
<keyword evidence="14 19" id="KW-0508">mRNA splicing</keyword>
<evidence type="ECO:0000256" key="2">
    <source>
        <dbReference type="ARBA" id="ARBA00010382"/>
    </source>
</evidence>
<evidence type="ECO:0000256" key="16">
    <source>
        <dbReference type="ARBA" id="ARBA00055181"/>
    </source>
</evidence>
<dbReference type="InterPro" id="IPR004087">
    <property type="entry name" value="KH_dom"/>
</dbReference>
<organism evidence="22 23">
    <name type="scientific">Ciona savignyi</name>
    <name type="common">Pacific transparent sea squirt</name>
    <dbReference type="NCBI Taxonomy" id="51511"/>
    <lineage>
        <taxon>Eukaryota</taxon>
        <taxon>Metazoa</taxon>
        <taxon>Chordata</taxon>
        <taxon>Tunicata</taxon>
        <taxon>Ascidiacea</taxon>
        <taxon>Phlebobranchia</taxon>
        <taxon>Cionidae</taxon>
        <taxon>Ciona</taxon>
    </lineage>
</organism>
<dbReference type="InterPro" id="IPR055256">
    <property type="entry name" value="KH_1_KHDC4/BBP-like"/>
</dbReference>
<evidence type="ECO:0000256" key="15">
    <source>
        <dbReference type="ARBA" id="ARBA00023242"/>
    </source>
</evidence>
<dbReference type="AlphaFoldDB" id="H2ZCW6"/>
<dbReference type="Gene3D" id="3.30.1370.10">
    <property type="entry name" value="K Homology domain, type 1"/>
    <property type="match status" value="1"/>
</dbReference>
<keyword evidence="6 19" id="KW-0479">Metal-binding</keyword>
<feature type="region of interest" description="Disordered" evidence="20">
    <location>
        <begin position="1"/>
        <end position="44"/>
    </location>
</feature>
<dbReference type="SMART" id="SM00322">
    <property type="entry name" value="KH"/>
    <property type="match status" value="1"/>
</dbReference>
<evidence type="ECO:0000256" key="20">
    <source>
        <dbReference type="SAM" id="MobiDB-lite"/>
    </source>
</evidence>
<comment type="function">
    <text evidence="19">Necessary for the splicing of pre-mRNA. Has a role in the recognition of the branch site (5'-UACUAAC-3'), the pyrimidine tract and the 3'-splice site at the 3'-end of introns.</text>
</comment>
<keyword evidence="9 19" id="KW-0862">Zinc</keyword>
<dbReference type="GO" id="GO:0000398">
    <property type="term" value="P:mRNA splicing, via spliceosome"/>
    <property type="evidence" value="ECO:0007669"/>
    <property type="project" value="UniProtKB-UniRule"/>
</dbReference>
<evidence type="ECO:0000256" key="14">
    <source>
        <dbReference type="ARBA" id="ARBA00023187"/>
    </source>
</evidence>
<dbReference type="InterPro" id="IPR032570">
    <property type="entry name" value="SF1-HH"/>
</dbReference>
<evidence type="ECO:0000313" key="22">
    <source>
        <dbReference type="Ensembl" id="ENSCSAVP00000015432.1"/>
    </source>
</evidence>
<evidence type="ECO:0000256" key="7">
    <source>
        <dbReference type="ARBA" id="ARBA00022728"/>
    </source>
</evidence>
<evidence type="ECO:0000256" key="9">
    <source>
        <dbReference type="ARBA" id="ARBA00022833"/>
    </source>
</evidence>
<evidence type="ECO:0000256" key="11">
    <source>
        <dbReference type="ARBA" id="ARBA00022990"/>
    </source>
</evidence>
<accession>H2ZCW6</accession>
<keyword evidence="10 18" id="KW-0694">RNA-binding</keyword>
<keyword evidence="7 19" id="KW-0747">Spliceosome</keyword>
<feature type="compositionally biased region" description="Pro residues" evidence="20">
    <location>
        <begin position="526"/>
        <end position="541"/>
    </location>
</feature>
<dbReference type="GO" id="GO:0008270">
    <property type="term" value="F:zinc ion binding"/>
    <property type="evidence" value="ECO:0007669"/>
    <property type="project" value="UniProtKB-UniRule"/>
</dbReference>
<dbReference type="OMA" id="QHNENSC"/>
<comment type="similarity">
    <text evidence="2 19">Belongs to the BBP/SF1 family.</text>
</comment>
<dbReference type="PROSITE" id="PS50084">
    <property type="entry name" value="KH_TYPE_1"/>
    <property type="match status" value="1"/>
</dbReference>
<reference evidence="23" key="1">
    <citation type="submission" date="2003-08" db="EMBL/GenBank/DDBJ databases">
        <authorList>
            <person name="Birren B."/>
            <person name="Nusbaum C."/>
            <person name="Abebe A."/>
            <person name="Abouelleil A."/>
            <person name="Adekoya E."/>
            <person name="Ait-zahra M."/>
            <person name="Allen N."/>
            <person name="Allen T."/>
            <person name="An P."/>
            <person name="Anderson M."/>
            <person name="Anderson S."/>
            <person name="Arachchi H."/>
            <person name="Armbruster J."/>
            <person name="Bachantsang P."/>
            <person name="Baldwin J."/>
            <person name="Barry A."/>
            <person name="Bayul T."/>
            <person name="Blitshsteyn B."/>
            <person name="Bloom T."/>
            <person name="Blye J."/>
            <person name="Boguslavskiy L."/>
            <person name="Borowsky M."/>
            <person name="Boukhgalter B."/>
            <person name="Brunache A."/>
            <person name="Butler J."/>
            <person name="Calixte N."/>
            <person name="Calvo S."/>
            <person name="Camarata J."/>
            <person name="Campo K."/>
            <person name="Chang J."/>
            <person name="Cheshatsang Y."/>
            <person name="Citroen M."/>
            <person name="Collymore A."/>
            <person name="Considine T."/>
            <person name="Cook A."/>
            <person name="Cooke P."/>
            <person name="Corum B."/>
            <person name="Cuomo C."/>
            <person name="David R."/>
            <person name="Dawoe T."/>
            <person name="Degray S."/>
            <person name="Dodge S."/>
            <person name="Dooley K."/>
            <person name="Dorje P."/>
            <person name="Dorjee K."/>
            <person name="Dorris L."/>
            <person name="Duffey N."/>
            <person name="Dupes A."/>
            <person name="Elkins T."/>
            <person name="Engels R."/>
            <person name="Erickson J."/>
            <person name="Farina A."/>
            <person name="Faro S."/>
            <person name="Ferreira P."/>
            <person name="Fischer H."/>
            <person name="Fitzgerald M."/>
            <person name="Foley K."/>
            <person name="Gage D."/>
            <person name="Galagan J."/>
            <person name="Gearin G."/>
            <person name="Gnerre S."/>
            <person name="Gnirke A."/>
            <person name="Goyette A."/>
            <person name="Graham J."/>
            <person name="Grandbois E."/>
            <person name="Gyaltsen K."/>
            <person name="Hafez N."/>
            <person name="Hagopian D."/>
            <person name="Hagos B."/>
            <person name="Hall J."/>
            <person name="Hatcher B."/>
            <person name="Heller A."/>
            <person name="Higgins H."/>
            <person name="Honan T."/>
            <person name="Horn A."/>
            <person name="Houde N."/>
            <person name="Hughes L."/>
            <person name="Hulme W."/>
            <person name="Husby E."/>
            <person name="Iliev I."/>
            <person name="Jaffe D."/>
            <person name="Jones C."/>
            <person name="Kamal M."/>
            <person name="Kamat A."/>
            <person name="Kamvysselis M."/>
            <person name="Karlsson E."/>
            <person name="Kells C."/>
            <person name="Kieu A."/>
            <person name="Kisner P."/>
            <person name="Kodira C."/>
            <person name="Kulbokas E."/>
            <person name="Labutti K."/>
            <person name="Lama D."/>
            <person name="Landers T."/>
            <person name="Leger J."/>
            <person name="Levine S."/>
            <person name="Lewis D."/>
            <person name="Lewis T."/>
            <person name="Lindblad-toh K."/>
            <person name="Liu X."/>
            <person name="Lokyitsang T."/>
            <person name="Lokyitsang Y."/>
            <person name="Lucien O."/>
            <person name="Lui A."/>
            <person name="Ma L.J."/>
            <person name="Mabbitt R."/>
            <person name="Macdonald J."/>
            <person name="Maclean C."/>
            <person name="Major J."/>
            <person name="Manning J."/>
            <person name="Marabella R."/>
            <person name="Maru K."/>
            <person name="Matthews C."/>
            <person name="Mauceli E."/>
            <person name="Mccarthy M."/>
            <person name="Mcdonough S."/>
            <person name="Mcghee T."/>
            <person name="Meldrim J."/>
            <person name="Meneus L."/>
            <person name="Mesirov J."/>
            <person name="Mihalev A."/>
            <person name="Mihova T."/>
            <person name="Mikkelsen T."/>
            <person name="Mlenga V."/>
            <person name="Moru K."/>
            <person name="Mozes J."/>
            <person name="Mulrain L."/>
            <person name="Munson G."/>
            <person name="Naylor J."/>
            <person name="Newes C."/>
            <person name="Nguyen C."/>
            <person name="Nguyen N."/>
            <person name="Nguyen T."/>
            <person name="Nicol R."/>
            <person name="Nielsen C."/>
            <person name="Nizzari M."/>
            <person name="Norbu C."/>
            <person name="Norbu N."/>
            <person name="O'donnell P."/>
            <person name="Okoawo O."/>
            <person name="O'leary S."/>
            <person name="Omotosho B."/>
            <person name="O'neill K."/>
            <person name="Osman S."/>
            <person name="Parker S."/>
            <person name="Perrin D."/>
            <person name="Phunkhang P."/>
            <person name="Piqani B."/>
            <person name="Purcell S."/>
            <person name="Rachupka T."/>
            <person name="Ramasamy U."/>
            <person name="Rameau R."/>
            <person name="Ray V."/>
            <person name="Raymond C."/>
            <person name="Retta R."/>
            <person name="Richardson S."/>
            <person name="Rise C."/>
            <person name="Rodriguez J."/>
            <person name="Rogers J."/>
            <person name="Rogov P."/>
            <person name="Rutman M."/>
            <person name="Schupbach R."/>
            <person name="Seaman C."/>
            <person name="Settipalli S."/>
            <person name="Sharpe T."/>
            <person name="Sheridan J."/>
            <person name="Sherpa N."/>
            <person name="Shi J."/>
            <person name="Smirnov S."/>
            <person name="Smith C."/>
            <person name="Sougnez C."/>
            <person name="Spencer B."/>
            <person name="Stalker J."/>
            <person name="Stange-thomann N."/>
            <person name="Stavropoulos S."/>
            <person name="Stetson K."/>
            <person name="Stone C."/>
            <person name="Stone S."/>
            <person name="Stubbs M."/>
            <person name="Talamas J."/>
            <person name="Tchuinga P."/>
            <person name="Tenzing P."/>
            <person name="Tesfaye S."/>
            <person name="Theodore J."/>
            <person name="Thoulutsang Y."/>
            <person name="Topham K."/>
            <person name="Towey S."/>
            <person name="Tsamla T."/>
            <person name="Tsomo N."/>
            <person name="Vallee D."/>
            <person name="Vassiliev H."/>
            <person name="Venkataraman V."/>
            <person name="Vinson J."/>
            <person name="Vo A."/>
            <person name="Wade C."/>
            <person name="Wang S."/>
            <person name="Wangchuk T."/>
            <person name="Wangdi T."/>
            <person name="Whittaker C."/>
            <person name="Wilkinson J."/>
            <person name="Wu Y."/>
            <person name="Wyman D."/>
            <person name="Yadav S."/>
            <person name="Yang S."/>
            <person name="Yang X."/>
            <person name="Yeager S."/>
            <person name="Yee E."/>
            <person name="Young G."/>
            <person name="Zainoun J."/>
            <person name="Zembeck L."/>
            <person name="Zimmer A."/>
            <person name="Zody M."/>
            <person name="Lander E."/>
        </authorList>
    </citation>
    <scope>NUCLEOTIDE SEQUENCE [LARGE SCALE GENOMIC DNA]</scope>
</reference>
<protein>
    <recommendedName>
        <fullName evidence="19">Branchpoint-bridging protein</fullName>
    </recommendedName>
</protein>
<dbReference type="PANTHER" id="PTHR11208">
    <property type="entry name" value="RNA-BINDING PROTEIN RELATED"/>
    <property type="match status" value="1"/>
</dbReference>
<dbReference type="FunCoup" id="H2ZCW6">
    <property type="interactions" value="354"/>
</dbReference>
<evidence type="ECO:0000256" key="12">
    <source>
        <dbReference type="ARBA" id="ARBA00023015"/>
    </source>
</evidence>
<evidence type="ECO:0000313" key="23">
    <source>
        <dbReference type="Proteomes" id="UP000007875"/>
    </source>
</evidence>
<dbReference type="PROSITE" id="PS50158">
    <property type="entry name" value="ZF_CCHC"/>
    <property type="match status" value="1"/>
</dbReference>
<feature type="domain" description="CCHC-type" evidence="21">
    <location>
        <begin position="277"/>
        <end position="291"/>
    </location>
</feature>
<evidence type="ECO:0000256" key="1">
    <source>
        <dbReference type="ARBA" id="ARBA00004123"/>
    </source>
</evidence>
<dbReference type="Proteomes" id="UP000007875">
    <property type="component" value="Unassembled WGS sequence"/>
</dbReference>
<feature type="region of interest" description="Disordered" evidence="20">
    <location>
        <begin position="324"/>
        <end position="351"/>
    </location>
</feature>
<dbReference type="PANTHER" id="PTHR11208:SF45">
    <property type="entry name" value="SPLICING FACTOR 1"/>
    <property type="match status" value="1"/>
</dbReference>
<dbReference type="InParanoid" id="H2ZCW6"/>
<keyword evidence="11" id="KW-0007">Acetylation</keyword>
<feature type="compositionally biased region" description="Low complexity" evidence="20">
    <location>
        <begin position="437"/>
        <end position="451"/>
    </location>
</feature>
<feature type="region of interest" description="Disordered" evidence="20">
    <location>
        <begin position="68"/>
        <end position="89"/>
    </location>
</feature>
<dbReference type="Gene3D" id="6.10.140.1790">
    <property type="match status" value="1"/>
</dbReference>
<evidence type="ECO:0000256" key="19">
    <source>
        <dbReference type="RuleBase" id="RU367126"/>
    </source>
</evidence>
<dbReference type="Ensembl" id="ENSCSAVT00000015610.1">
    <property type="protein sequence ID" value="ENSCSAVP00000015432.1"/>
    <property type="gene ID" value="ENSCSAVG00000009055.1"/>
</dbReference>
<comment type="subcellular location">
    <subcellularLocation>
        <location evidence="1 19">Nucleus</location>
    </subcellularLocation>
</comment>
<keyword evidence="12" id="KW-0805">Transcription regulation</keyword>
<dbReference type="SMART" id="SM00343">
    <property type="entry name" value="ZnF_C2HC"/>
    <property type="match status" value="1"/>
</dbReference>
<keyword evidence="4" id="KW-0597">Phosphoprotein</keyword>
<dbReference type="GO" id="GO:0005681">
    <property type="term" value="C:spliceosomal complex"/>
    <property type="evidence" value="ECO:0007669"/>
    <property type="project" value="UniProtKB-KW"/>
</dbReference>